<proteinExistence type="predicted"/>
<reference evidence="2 3" key="1">
    <citation type="submission" date="2015-12" db="EMBL/GenBank/DDBJ databases">
        <title>Dictyostelia acquired genes for synthesis and detection of signals that induce cell-type specialization by lateral gene transfer from prokaryotes.</title>
        <authorList>
            <person name="Gloeckner G."/>
            <person name="Schaap P."/>
        </authorList>
    </citation>
    <scope>NUCLEOTIDE SEQUENCE [LARGE SCALE GENOMIC DNA]</scope>
    <source>
        <strain evidence="2 3">TK</strain>
    </source>
</reference>
<sequence length="218" mass="24882">MNNYLYITILVSLLVQLTFGAPNYINEYNYNNEPDNCVNANRTTVYSYLEGYCNSGSIALCDDATQSVIFQYYDNIDTCTGYIKNVSVPYNECSGTVIYNCTAGVITPPGSFQYWYFNECDEESLPFQTITQPLDSCYSYPEDDSDWYFASYQPSSNTILQYTYFDYHGVSGQGTSVETSSEEKTPSCLQMFHTQTNYIQIATDTSCINRQIITQYYP</sequence>
<feature type="chain" id="PRO_5007593339" evidence="1">
    <location>
        <begin position="21"/>
        <end position="218"/>
    </location>
</feature>
<name>A0A151ZFY9_TIELA</name>
<protein>
    <submittedName>
        <fullName evidence="2">Uncharacterized protein</fullName>
    </submittedName>
</protein>
<evidence type="ECO:0000256" key="1">
    <source>
        <dbReference type="SAM" id="SignalP"/>
    </source>
</evidence>
<dbReference type="Proteomes" id="UP000076078">
    <property type="component" value="Unassembled WGS sequence"/>
</dbReference>
<evidence type="ECO:0000313" key="3">
    <source>
        <dbReference type="Proteomes" id="UP000076078"/>
    </source>
</evidence>
<evidence type="ECO:0000313" key="2">
    <source>
        <dbReference type="EMBL" id="KYQ92891.1"/>
    </source>
</evidence>
<keyword evidence="3" id="KW-1185">Reference proteome</keyword>
<accession>A0A151ZFY9</accession>
<keyword evidence="1" id="KW-0732">Signal</keyword>
<comment type="caution">
    <text evidence="2">The sequence shown here is derived from an EMBL/GenBank/DDBJ whole genome shotgun (WGS) entry which is preliminary data.</text>
</comment>
<dbReference type="EMBL" id="LODT01000028">
    <property type="protein sequence ID" value="KYQ92891.1"/>
    <property type="molecule type" value="Genomic_DNA"/>
</dbReference>
<feature type="signal peptide" evidence="1">
    <location>
        <begin position="1"/>
        <end position="20"/>
    </location>
</feature>
<dbReference type="InParanoid" id="A0A151ZFY9"/>
<organism evidence="2 3">
    <name type="scientific">Tieghemostelium lacteum</name>
    <name type="common">Slime mold</name>
    <name type="synonym">Dictyostelium lacteum</name>
    <dbReference type="NCBI Taxonomy" id="361077"/>
    <lineage>
        <taxon>Eukaryota</taxon>
        <taxon>Amoebozoa</taxon>
        <taxon>Evosea</taxon>
        <taxon>Eumycetozoa</taxon>
        <taxon>Dictyostelia</taxon>
        <taxon>Dictyosteliales</taxon>
        <taxon>Raperosteliaceae</taxon>
        <taxon>Tieghemostelium</taxon>
    </lineage>
</organism>
<gene>
    <name evidence="2" type="ORF">DLAC_05482</name>
</gene>
<dbReference type="AlphaFoldDB" id="A0A151ZFY9"/>